<protein>
    <submittedName>
        <fullName evidence="6">Chaperone protein htpG</fullName>
    </submittedName>
</protein>
<dbReference type="GO" id="GO:0005524">
    <property type="term" value="F:ATP binding"/>
    <property type="evidence" value="ECO:0007669"/>
    <property type="project" value="UniProtKB-KW"/>
</dbReference>
<dbReference type="FunFam" id="3.30.230.80:FF:000008">
    <property type="entry name" value="Molecular chaperone HtpG"/>
    <property type="match status" value="1"/>
</dbReference>
<feature type="binding site" evidence="5">
    <location>
        <position position="82"/>
    </location>
    <ligand>
        <name>ATP</name>
        <dbReference type="ChEBI" id="CHEBI:30616"/>
    </ligand>
</feature>
<dbReference type="InterPro" id="IPR037196">
    <property type="entry name" value="HSP90_C"/>
</dbReference>
<name>A0A0C1EK07_9BACT</name>
<dbReference type="SUPFAM" id="SSF110942">
    <property type="entry name" value="HSP90 C-terminal domain"/>
    <property type="match status" value="1"/>
</dbReference>
<dbReference type="Gene3D" id="3.30.230.80">
    <property type="match status" value="1"/>
</dbReference>
<dbReference type="Proteomes" id="UP000031307">
    <property type="component" value="Unassembled WGS sequence"/>
</dbReference>
<dbReference type="SUPFAM" id="SSF54211">
    <property type="entry name" value="Ribosomal protein S5 domain 2-like"/>
    <property type="match status" value="1"/>
</dbReference>
<dbReference type="AlphaFoldDB" id="A0A0C1EK07"/>
<dbReference type="PANTHER" id="PTHR11528">
    <property type="entry name" value="HEAT SHOCK PROTEIN 90 FAMILY MEMBER"/>
    <property type="match status" value="1"/>
</dbReference>
<dbReference type="GO" id="GO:0051082">
    <property type="term" value="F:unfolded protein binding"/>
    <property type="evidence" value="ECO:0007669"/>
    <property type="project" value="InterPro"/>
</dbReference>
<dbReference type="PATRIC" id="fig|83552.4.peg.2016"/>
<dbReference type="Gene3D" id="3.40.50.11260">
    <property type="match status" value="1"/>
</dbReference>
<dbReference type="GO" id="GO:0140662">
    <property type="term" value="F:ATP-dependent protein folding chaperone"/>
    <property type="evidence" value="ECO:0007669"/>
    <property type="project" value="InterPro"/>
</dbReference>
<organism evidence="6 7">
    <name type="scientific">Parachlamydia acanthamoebae</name>
    <dbReference type="NCBI Taxonomy" id="83552"/>
    <lineage>
        <taxon>Bacteria</taxon>
        <taxon>Pseudomonadati</taxon>
        <taxon>Chlamydiota</taxon>
        <taxon>Chlamydiia</taxon>
        <taxon>Parachlamydiales</taxon>
        <taxon>Parachlamydiaceae</taxon>
        <taxon>Parachlamydia</taxon>
    </lineage>
</organism>
<dbReference type="EMBL" id="JSAM01000102">
    <property type="protein sequence ID" value="KIA76864.1"/>
    <property type="molecule type" value="Genomic_DNA"/>
</dbReference>
<evidence type="ECO:0000313" key="7">
    <source>
        <dbReference type="Proteomes" id="UP000031307"/>
    </source>
</evidence>
<reference evidence="6 7" key="1">
    <citation type="journal article" date="2014" name="Mol. Biol. Evol.">
        <title>Massive expansion of Ubiquitination-related gene families within the Chlamydiae.</title>
        <authorList>
            <person name="Domman D."/>
            <person name="Collingro A."/>
            <person name="Lagkouvardos I."/>
            <person name="Gehre L."/>
            <person name="Weinmaier T."/>
            <person name="Rattei T."/>
            <person name="Subtil A."/>
            <person name="Horn M."/>
        </authorList>
    </citation>
    <scope>NUCLEOTIDE SEQUENCE [LARGE SCALE GENOMIC DNA]</scope>
    <source>
        <strain evidence="6 7">OEW1</strain>
    </source>
</reference>
<keyword evidence="4" id="KW-0143">Chaperone</keyword>
<dbReference type="PIRSF" id="PIRSF002583">
    <property type="entry name" value="Hsp90"/>
    <property type="match status" value="1"/>
</dbReference>
<evidence type="ECO:0000256" key="2">
    <source>
        <dbReference type="ARBA" id="ARBA00022741"/>
    </source>
</evidence>
<dbReference type="InterPro" id="IPR001404">
    <property type="entry name" value="Hsp90_fam"/>
</dbReference>
<keyword evidence="3 5" id="KW-0067">ATP-binding</keyword>
<dbReference type="Pfam" id="PF13589">
    <property type="entry name" value="HATPase_c_3"/>
    <property type="match status" value="1"/>
</dbReference>
<dbReference type="Pfam" id="PF00183">
    <property type="entry name" value="HSP90"/>
    <property type="match status" value="1"/>
</dbReference>
<dbReference type="InterPro" id="IPR036890">
    <property type="entry name" value="HATPase_C_sf"/>
</dbReference>
<dbReference type="Gene3D" id="1.20.120.790">
    <property type="entry name" value="Heat shock protein 90, C-terminal domain"/>
    <property type="match status" value="1"/>
</dbReference>
<dbReference type="CDD" id="cd16927">
    <property type="entry name" value="HATPase_Hsp90-like"/>
    <property type="match status" value="1"/>
</dbReference>
<feature type="binding site" evidence="5">
    <location>
        <position position="40"/>
    </location>
    <ligand>
        <name>ATP</name>
        <dbReference type="ChEBI" id="CHEBI:30616"/>
    </ligand>
</feature>
<feature type="binding site" evidence="5">
    <location>
        <position position="321"/>
    </location>
    <ligand>
        <name>ATP</name>
        <dbReference type="ChEBI" id="CHEBI:30616"/>
    </ligand>
</feature>
<feature type="binding site" evidence="5">
    <location>
        <position position="36"/>
    </location>
    <ligand>
        <name>ATP</name>
        <dbReference type="ChEBI" id="CHEBI:30616"/>
    </ligand>
</feature>
<evidence type="ECO:0000256" key="5">
    <source>
        <dbReference type="PIRSR" id="PIRSR002583-1"/>
    </source>
</evidence>
<dbReference type="PRINTS" id="PR00775">
    <property type="entry name" value="HEATSHOCK90"/>
</dbReference>
<sequence length="623" mass="72436">MRSMIMVTKTLEIHSENILPIIKRWLYSDKDIFIRELVSNACDAIHKVKILQDKGELSASSDDPFRIEIHIDKENKTLTFSDNGIGMDAEEVQKYIAQIAFSSAEEFMEKYKSHNETDQFIGHFGLGFYSAYMVASKVEINTLSYKEGAEPVRWICDGSAQYELEVGTRTKRGTEVILYVDKDSEEFLDPARIRQILNHYCSFLPYPVYLEDSHINHEEPLWIKSPSECTSEDYLRFYRHLYPMDPDPLFWVHLNVDYPFHLKGILYFPKLNRDFDISKNTVKLFCNRVFVSDNCKDVIPNYLMALRGVIDSPDIPLNVSRSYLQMDRTVRQLGNHISKKVADSLATLYRTERERFLECWSDVGQVVKLGILEDEKFYDKAKSFLVWKNVNGEWITVEEYLERNESKIKDKVFYTIDGEHLSHFAEVYHKQGIEILVANSPFDPYLIQFLERKLTPVVFKRVDSDIDESILDKEKEKTLLDAEGRTEAGKIADFVRSKLENENVEVEAKSLAAESVPGVVVIDEQQRRMRDYMRSLDPKDASRVKGLMDKRKLVINTNSPFVSLVQKLDQIQPELTGDLVKQIYEMALLSQKEMDPAELKEFLERNARLLEKLTEKLIDAKQQ</sequence>
<feature type="binding site" evidence="5">
    <location>
        <position position="174"/>
    </location>
    <ligand>
        <name>ATP</name>
        <dbReference type="ChEBI" id="CHEBI:30616"/>
    </ligand>
</feature>
<accession>A0A0C1EK07</accession>
<keyword evidence="2 5" id="KW-0547">Nucleotide-binding</keyword>
<comment type="caution">
    <text evidence="6">The sequence shown here is derived from an EMBL/GenBank/DDBJ whole genome shotgun (WGS) entry which is preliminary data.</text>
</comment>
<feature type="binding site" evidence="5">
    <location>
        <position position="87"/>
    </location>
    <ligand>
        <name>ATP</name>
        <dbReference type="ChEBI" id="CHEBI:30616"/>
    </ligand>
</feature>
<evidence type="ECO:0000256" key="1">
    <source>
        <dbReference type="ARBA" id="ARBA00008239"/>
    </source>
</evidence>
<dbReference type="SUPFAM" id="SSF55874">
    <property type="entry name" value="ATPase domain of HSP90 chaperone/DNA topoisomerase II/histidine kinase"/>
    <property type="match status" value="1"/>
</dbReference>
<evidence type="ECO:0000256" key="3">
    <source>
        <dbReference type="ARBA" id="ARBA00022840"/>
    </source>
</evidence>
<evidence type="ECO:0000313" key="6">
    <source>
        <dbReference type="EMBL" id="KIA76864.1"/>
    </source>
</evidence>
<proteinExistence type="inferred from homology"/>
<dbReference type="GO" id="GO:0016887">
    <property type="term" value="F:ATP hydrolysis activity"/>
    <property type="evidence" value="ECO:0007669"/>
    <property type="project" value="InterPro"/>
</dbReference>
<gene>
    <name evidence="6" type="primary">htpG</name>
    <name evidence="6" type="ORF">DB43_HG00100</name>
</gene>
<dbReference type="Gene3D" id="3.30.565.10">
    <property type="entry name" value="Histidine kinase-like ATPase, C-terminal domain"/>
    <property type="match status" value="1"/>
</dbReference>
<evidence type="ECO:0000256" key="4">
    <source>
        <dbReference type="ARBA" id="ARBA00023186"/>
    </source>
</evidence>
<dbReference type="NCBIfam" id="NF003555">
    <property type="entry name" value="PRK05218.1"/>
    <property type="match status" value="1"/>
</dbReference>
<comment type="similarity">
    <text evidence="1">Belongs to the heat shock protein 90 family.</text>
</comment>
<dbReference type="InterPro" id="IPR020575">
    <property type="entry name" value="Hsp90_N"/>
</dbReference>
<dbReference type="InterPro" id="IPR020568">
    <property type="entry name" value="Ribosomal_Su5_D2-typ_SF"/>
</dbReference>